<dbReference type="EMBL" id="CP032418">
    <property type="protein sequence ID" value="AYC28604.1"/>
    <property type="molecule type" value="Genomic_DNA"/>
</dbReference>
<dbReference type="KEGG" id="paek:D3873_01480"/>
<sequence>MREMARKFVQVLGIIFIILGVVGFFLPMEDIFHLTTMHNIVHLVSGIIALIMARSESGAILFAKVFGVIYLLVAIIGLFTHEFIGIVFLFADNVLHFIIAFASLYVGFASKKV</sequence>
<keyword evidence="3" id="KW-1185">Reference proteome</keyword>
<feature type="transmembrane region" description="Helical" evidence="1">
    <location>
        <begin position="7"/>
        <end position="25"/>
    </location>
</feature>
<dbReference type="OrthoDB" id="2967392at2"/>
<reference evidence="3" key="1">
    <citation type="submission" date="2018-09" db="EMBL/GenBank/DDBJ databases">
        <authorList>
            <person name="Zhu H."/>
        </authorList>
    </citation>
    <scope>NUCLEOTIDE SEQUENCE [LARGE SCALE GENOMIC DNA]</scope>
    <source>
        <strain evidence="3">K2R23-3</strain>
    </source>
</reference>
<name>A0A385YQ18_9BACL</name>
<dbReference type="AlphaFoldDB" id="A0A385YQ18"/>
<keyword evidence="1" id="KW-0472">Membrane</keyword>
<proteinExistence type="predicted"/>
<evidence type="ECO:0000256" key="1">
    <source>
        <dbReference type="SAM" id="Phobius"/>
    </source>
</evidence>
<evidence type="ECO:0000313" key="2">
    <source>
        <dbReference type="EMBL" id="AYC28604.1"/>
    </source>
</evidence>
<protein>
    <submittedName>
        <fullName evidence="2">DUF4383 domain-containing protein</fullName>
    </submittedName>
</protein>
<gene>
    <name evidence="2" type="ORF">D3873_01480</name>
</gene>
<evidence type="ECO:0000313" key="3">
    <source>
        <dbReference type="Proteomes" id="UP000265725"/>
    </source>
</evidence>
<feature type="transmembrane region" description="Helical" evidence="1">
    <location>
        <begin position="59"/>
        <end position="80"/>
    </location>
</feature>
<dbReference type="Proteomes" id="UP000265725">
    <property type="component" value="Chromosome"/>
</dbReference>
<keyword evidence="1" id="KW-0812">Transmembrane</keyword>
<organism evidence="2 3">
    <name type="scientific">Paenisporosarcina cavernae</name>
    <dbReference type="NCBI Taxonomy" id="2320858"/>
    <lineage>
        <taxon>Bacteria</taxon>
        <taxon>Bacillati</taxon>
        <taxon>Bacillota</taxon>
        <taxon>Bacilli</taxon>
        <taxon>Bacillales</taxon>
        <taxon>Caryophanaceae</taxon>
        <taxon>Paenisporosarcina</taxon>
    </lineage>
</organism>
<dbReference type="Pfam" id="PF14325">
    <property type="entry name" value="DUF4383"/>
    <property type="match status" value="1"/>
</dbReference>
<feature type="transmembrane region" description="Helical" evidence="1">
    <location>
        <begin position="31"/>
        <end position="52"/>
    </location>
</feature>
<accession>A0A385YQ18</accession>
<keyword evidence="1" id="KW-1133">Transmembrane helix</keyword>
<feature type="transmembrane region" description="Helical" evidence="1">
    <location>
        <begin position="86"/>
        <end position="108"/>
    </location>
</feature>